<proteinExistence type="predicted"/>
<evidence type="ECO:0000313" key="2">
    <source>
        <dbReference type="Proteomes" id="UP001499986"/>
    </source>
</evidence>
<dbReference type="RefSeq" id="WP_346138451.1">
    <property type="nucleotide sequence ID" value="NZ_BAAASE010000005.1"/>
</dbReference>
<accession>A0ABP5VKX3</accession>
<comment type="caution">
    <text evidence="1">The sequence shown here is derived from an EMBL/GenBank/DDBJ whole genome shotgun (WGS) entry which is preliminary data.</text>
</comment>
<evidence type="ECO:0000313" key="1">
    <source>
        <dbReference type="EMBL" id="GAA2402814.1"/>
    </source>
</evidence>
<gene>
    <name evidence="1" type="ORF">GCM10010255_40810</name>
</gene>
<protein>
    <submittedName>
        <fullName evidence="1">Uncharacterized protein</fullName>
    </submittedName>
</protein>
<keyword evidence="2" id="KW-1185">Reference proteome</keyword>
<dbReference type="EMBL" id="BAAASE010000005">
    <property type="protein sequence ID" value="GAA2402814.1"/>
    <property type="molecule type" value="Genomic_DNA"/>
</dbReference>
<sequence>MYVSAVLLTNSGWVRGDDDLVFCNHPFQEGVRVNGDTVTAELGLVPESVSNVAVVVSVDPEGRPTLSPPSPG</sequence>
<organism evidence="1 2">
    <name type="scientific">Streptomyces coeruleofuscus</name>
    <dbReference type="NCBI Taxonomy" id="66879"/>
    <lineage>
        <taxon>Bacteria</taxon>
        <taxon>Bacillati</taxon>
        <taxon>Actinomycetota</taxon>
        <taxon>Actinomycetes</taxon>
        <taxon>Kitasatosporales</taxon>
        <taxon>Streptomycetaceae</taxon>
        <taxon>Streptomyces</taxon>
    </lineage>
</organism>
<name>A0ABP5VKX3_9ACTN</name>
<reference evidence="2" key="1">
    <citation type="journal article" date="2019" name="Int. J. Syst. Evol. Microbiol.">
        <title>The Global Catalogue of Microorganisms (GCM) 10K type strain sequencing project: providing services to taxonomists for standard genome sequencing and annotation.</title>
        <authorList>
            <consortium name="The Broad Institute Genomics Platform"/>
            <consortium name="The Broad Institute Genome Sequencing Center for Infectious Disease"/>
            <person name="Wu L."/>
            <person name="Ma J."/>
        </authorList>
    </citation>
    <scope>NUCLEOTIDE SEQUENCE [LARGE SCALE GENOMIC DNA]</scope>
    <source>
        <strain evidence="2">JCM 4358</strain>
    </source>
</reference>
<dbReference type="Proteomes" id="UP001499986">
    <property type="component" value="Unassembled WGS sequence"/>
</dbReference>